<keyword evidence="1" id="KW-0479">Metal-binding</keyword>
<dbReference type="SUPFAM" id="SSF47473">
    <property type="entry name" value="EF-hand"/>
    <property type="match status" value="1"/>
</dbReference>
<dbReference type="InterPro" id="IPR011992">
    <property type="entry name" value="EF-hand-dom_pair"/>
</dbReference>
<evidence type="ECO:0000256" key="1">
    <source>
        <dbReference type="ARBA" id="ARBA00022723"/>
    </source>
</evidence>
<feature type="domain" description="EF-hand" evidence="4">
    <location>
        <begin position="5"/>
        <end position="40"/>
    </location>
</feature>
<gene>
    <name evidence="5" type="ORF">BC739_006405</name>
</gene>
<dbReference type="Pfam" id="PF13499">
    <property type="entry name" value="EF-hand_7"/>
    <property type="match status" value="1"/>
</dbReference>
<dbReference type="InterPro" id="IPR002048">
    <property type="entry name" value="EF_hand_dom"/>
</dbReference>
<dbReference type="PROSITE" id="PS00018">
    <property type="entry name" value="EF_HAND_1"/>
    <property type="match status" value="4"/>
</dbReference>
<accession>A0ABR6BQJ6</accession>
<dbReference type="Gene3D" id="1.10.238.10">
    <property type="entry name" value="EF-hand"/>
    <property type="match status" value="1"/>
</dbReference>
<evidence type="ECO:0000256" key="3">
    <source>
        <dbReference type="SAM" id="MobiDB-lite"/>
    </source>
</evidence>
<dbReference type="CDD" id="cd00051">
    <property type="entry name" value="EFh"/>
    <property type="match status" value="1"/>
</dbReference>
<organism evidence="5 6">
    <name type="scientific">Kutzneria viridogrisea</name>
    <dbReference type="NCBI Taxonomy" id="47990"/>
    <lineage>
        <taxon>Bacteria</taxon>
        <taxon>Bacillati</taxon>
        <taxon>Actinomycetota</taxon>
        <taxon>Actinomycetes</taxon>
        <taxon>Pseudonocardiales</taxon>
        <taxon>Pseudonocardiaceae</taxon>
        <taxon>Kutzneria</taxon>
    </lineage>
</organism>
<dbReference type="InterPro" id="IPR039647">
    <property type="entry name" value="EF_hand_pair_protein_CML-like"/>
</dbReference>
<dbReference type="EMBL" id="JACJID010000005">
    <property type="protein sequence ID" value="MBA8929187.1"/>
    <property type="molecule type" value="Genomic_DNA"/>
</dbReference>
<feature type="domain" description="EF-hand" evidence="4">
    <location>
        <begin position="140"/>
        <end position="167"/>
    </location>
</feature>
<dbReference type="RefSeq" id="WP_182839256.1">
    <property type="nucleotide sequence ID" value="NZ_BAAABQ010000022.1"/>
</dbReference>
<comment type="caution">
    <text evidence="5">The sequence shown here is derived from an EMBL/GenBank/DDBJ whole genome shotgun (WGS) entry which is preliminary data.</text>
</comment>
<keyword evidence="6" id="KW-1185">Reference proteome</keyword>
<feature type="domain" description="EF-hand" evidence="4">
    <location>
        <begin position="98"/>
        <end position="133"/>
    </location>
</feature>
<evidence type="ECO:0000313" key="5">
    <source>
        <dbReference type="EMBL" id="MBA8929187.1"/>
    </source>
</evidence>
<evidence type="ECO:0000313" key="6">
    <source>
        <dbReference type="Proteomes" id="UP000517916"/>
    </source>
</evidence>
<feature type="region of interest" description="Disordered" evidence="3">
    <location>
        <begin position="164"/>
        <end position="183"/>
    </location>
</feature>
<name>A0ABR6BQJ6_9PSEU</name>
<feature type="domain" description="EF-hand" evidence="4">
    <location>
        <begin position="69"/>
        <end position="91"/>
    </location>
</feature>
<reference evidence="5 6" key="1">
    <citation type="submission" date="2020-08" db="EMBL/GenBank/DDBJ databases">
        <title>Genomic Encyclopedia of Archaeal and Bacterial Type Strains, Phase II (KMG-II): from individual species to whole genera.</title>
        <authorList>
            <person name="Goeker M."/>
        </authorList>
    </citation>
    <scope>NUCLEOTIDE SEQUENCE [LARGE SCALE GENOMIC DNA]</scope>
    <source>
        <strain evidence="5 6">DSM 43850</strain>
    </source>
</reference>
<dbReference type="InterPro" id="IPR018247">
    <property type="entry name" value="EF_Hand_1_Ca_BS"/>
</dbReference>
<dbReference type="SMART" id="SM00054">
    <property type="entry name" value="EFh"/>
    <property type="match status" value="4"/>
</dbReference>
<sequence length="183" mass="19209">MLSELQLKNIQSMFDVLDQDGNGLIEREDLTSVGEGITEVFAHEESSPHHAAVTKAYEAWWEQIRAGADADGDGRITREEFVAAVEKGLLSDPNYLDVIAAAADTIFDAADVNGDGVLNQTEVVALYSGAGVGAAAAIGAFKQIDTNGDGSISREEWQQSVRGAFTSTDPGSTGANMLGNASS</sequence>
<evidence type="ECO:0000256" key="2">
    <source>
        <dbReference type="ARBA" id="ARBA00022737"/>
    </source>
</evidence>
<dbReference type="PROSITE" id="PS50222">
    <property type="entry name" value="EF_HAND_2"/>
    <property type="match status" value="4"/>
</dbReference>
<dbReference type="PANTHER" id="PTHR10891">
    <property type="entry name" value="EF-HAND CALCIUM-BINDING DOMAIN CONTAINING PROTEIN"/>
    <property type="match status" value="1"/>
</dbReference>
<proteinExistence type="predicted"/>
<evidence type="ECO:0000259" key="4">
    <source>
        <dbReference type="PROSITE" id="PS50222"/>
    </source>
</evidence>
<protein>
    <submittedName>
        <fullName evidence="5">Ca2+-binding EF-hand superfamily protein</fullName>
    </submittedName>
</protein>
<keyword evidence="2" id="KW-0677">Repeat</keyword>
<dbReference type="Pfam" id="PF13202">
    <property type="entry name" value="EF-hand_5"/>
    <property type="match status" value="2"/>
</dbReference>
<dbReference type="Proteomes" id="UP000517916">
    <property type="component" value="Unassembled WGS sequence"/>
</dbReference>